<gene>
    <name evidence="1" type="ORF">MTR67_023743</name>
</gene>
<dbReference type="EMBL" id="CP133616">
    <property type="protein sequence ID" value="WMV30358.1"/>
    <property type="molecule type" value="Genomic_DNA"/>
</dbReference>
<evidence type="ECO:0000313" key="1">
    <source>
        <dbReference type="EMBL" id="WMV30358.1"/>
    </source>
</evidence>
<protein>
    <submittedName>
        <fullName evidence="1">Uncharacterized protein</fullName>
    </submittedName>
</protein>
<proteinExistence type="predicted"/>
<organism evidence="1 2">
    <name type="scientific">Solanum verrucosum</name>
    <dbReference type="NCBI Taxonomy" id="315347"/>
    <lineage>
        <taxon>Eukaryota</taxon>
        <taxon>Viridiplantae</taxon>
        <taxon>Streptophyta</taxon>
        <taxon>Embryophyta</taxon>
        <taxon>Tracheophyta</taxon>
        <taxon>Spermatophyta</taxon>
        <taxon>Magnoliopsida</taxon>
        <taxon>eudicotyledons</taxon>
        <taxon>Gunneridae</taxon>
        <taxon>Pentapetalae</taxon>
        <taxon>asterids</taxon>
        <taxon>lamiids</taxon>
        <taxon>Solanales</taxon>
        <taxon>Solanaceae</taxon>
        <taxon>Solanoideae</taxon>
        <taxon>Solaneae</taxon>
        <taxon>Solanum</taxon>
    </lineage>
</organism>
<accession>A0AAF0QW78</accession>
<evidence type="ECO:0000313" key="2">
    <source>
        <dbReference type="Proteomes" id="UP001234989"/>
    </source>
</evidence>
<dbReference type="Proteomes" id="UP001234989">
    <property type="component" value="Chromosome 5"/>
</dbReference>
<reference evidence="1" key="1">
    <citation type="submission" date="2023-08" db="EMBL/GenBank/DDBJ databases">
        <title>A de novo genome assembly of Solanum verrucosum Schlechtendal, a Mexican diploid species geographically isolated from the other diploid A-genome species in potato relatives.</title>
        <authorList>
            <person name="Hosaka K."/>
        </authorList>
    </citation>
    <scope>NUCLEOTIDE SEQUENCE</scope>
    <source>
        <tissue evidence="1">Young leaves</tissue>
    </source>
</reference>
<keyword evidence="2" id="KW-1185">Reference proteome</keyword>
<name>A0AAF0QW78_SOLVR</name>
<sequence length="60" mass="7092">MRYLSWHAHSGTIKFVMQNSFKIFGRMVLELMSVKMVSWKEMSSINVSRLRWEAAKKGKN</sequence>
<dbReference type="AlphaFoldDB" id="A0AAF0QW78"/>